<proteinExistence type="predicted"/>
<feature type="transmembrane region" description="Helical" evidence="2">
    <location>
        <begin position="201"/>
        <end position="221"/>
    </location>
</feature>
<keyword evidence="2" id="KW-0472">Membrane</keyword>
<dbReference type="OrthoDB" id="2993818at2759"/>
<evidence type="ECO:0000313" key="4">
    <source>
        <dbReference type="Proteomes" id="UP000308652"/>
    </source>
</evidence>
<evidence type="ECO:0000313" key="3">
    <source>
        <dbReference type="EMBL" id="TFK38085.1"/>
    </source>
</evidence>
<feature type="transmembrane region" description="Helical" evidence="2">
    <location>
        <begin position="130"/>
        <end position="154"/>
    </location>
</feature>
<dbReference type="AlphaFoldDB" id="A0A5C3LZF6"/>
<feature type="transmembrane region" description="Helical" evidence="2">
    <location>
        <begin position="175"/>
        <end position="195"/>
    </location>
</feature>
<protein>
    <submittedName>
        <fullName evidence="3">Uncharacterized protein</fullName>
    </submittedName>
</protein>
<gene>
    <name evidence="3" type="ORF">BDQ12DRAFT_712971</name>
</gene>
<feature type="transmembrane region" description="Helical" evidence="2">
    <location>
        <begin position="94"/>
        <end position="118"/>
    </location>
</feature>
<feature type="region of interest" description="Disordered" evidence="1">
    <location>
        <begin position="270"/>
        <end position="289"/>
    </location>
</feature>
<reference evidence="3 4" key="1">
    <citation type="journal article" date="2019" name="Nat. Ecol. Evol.">
        <title>Megaphylogeny resolves global patterns of mushroom evolution.</title>
        <authorList>
            <person name="Varga T."/>
            <person name="Krizsan K."/>
            <person name="Foldi C."/>
            <person name="Dima B."/>
            <person name="Sanchez-Garcia M."/>
            <person name="Sanchez-Ramirez S."/>
            <person name="Szollosi G.J."/>
            <person name="Szarkandi J.G."/>
            <person name="Papp V."/>
            <person name="Albert L."/>
            <person name="Andreopoulos W."/>
            <person name="Angelini C."/>
            <person name="Antonin V."/>
            <person name="Barry K.W."/>
            <person name="Bougher N.L."/>
            <person name="Buchanan P."/>
            <person name="Buyck B."/>
            <person name="Bense V."/>
            <person name="Catcheside P."/>
            <person name="Chovatia M."/>
            <person name="Cooper J."/>
            <person name="Damon W."/>
            <person name="Desjardin D."/>
            <person name="Finy P."/>
            <person name="Geml J."/>
            <person name="Haridas S."/>
            <person name="Hughes K."/>
            <person name="Justo A."/>
            <person name="Karasinski D."/>
            <person name="Kautmanova I."/>
            <person name="Kiss B."/>
            <person name="Kocsube S."/>
            <person name="Kotiranta H."/>
            <person name="LaButti K.M."/>
            <person name="Lechner B.E."/>
            <person name="Liimatainen K."/>
            <person name="Lipzen A."/>
            <person name="Lukacs Z."/>
            <person name="Mihaltcheva S."/>
            <person name="Morgado L.N."/>
            <person name="Niskanen T."/>
            <person name="Noordeloos M.E."/>
            <person name="Ohm R.A."/>
            <person name="Ortiz-Santana B."/>
            <person name="Ovrebo C."/>
            <person name="Racz N."/>
            <person name="Riley R."/>
            <person name="Savchenko A."/>
            <person name="Shiryaev A."/>
            <person name="Soop K."/>
            <person name="Spirin V."/>
            <person name="Szebenyi C."/>
            <person name="Tomsovsky M."/>
            <person name="Tulloss R.E."/>
            <person name="Uehling J."/>
            <person name="Grigoriev I.V."/>
            <person name="Vagvolgyi C."/>
            <person name="Papp T."/>
            <person name="Martin F.M."/>
            <person name="Miettinen O."/>
            <person name="Hibbett D.S."/>
            <person name="Nagy L.G."/>
        </authorList>
    </citation>
    <scope>NUCLEOTIDE SEQUENCE [LARGE SCALE GENOMIC DNA]</scope>
    <source>
        <strain evidence="3 4">CBS 166.37</strain>
    </source>
</reference>
<accession>A0A5C3LZF6</accession>
<feature type="transmembrane region" description="Helical" evidence="2">
    <location>
        <begin position="22"/>
        <end position="49"/>
    </location>
</feature>
<evidence type="ECO:0000256" key="1">
    <source>
        <dbReference type="SAM" id="MobiDB-lite"/>
    </source>
</evidence>
<evidence type="ECO:0000256" key="2">
    <source>
        <dbReference type="SAM" id="Phobius"/>
    </source>
</evidence>
<name>A0A5C3LZF6_9AGAR</name>
<keyword evidence="2" id="KW-1133">Transmembrane helix</keyword>
<sequence>MLYAAEVILAMQCFAKTSRGRLLLWIVAAMLLMNGAGTTIILINTWLSLISFFGRRPPNDAWSMPVIIITRCVVSVMEKCLLIKRFQKLSKNQLATIFLFIMVGMHALFDILTVIHAMITRIQITPLGNIAILVSGSFSTALDVMIPLTLIWLLNRISPKSASTERLIYRSLINAISTGGLGAVVGVALFILILLKNEASFVLLTSIGHIYSITVLVNLLIGSSNKAANTATSDPNRSDVEEIGLVVRRVHVFNPDNMVRSPNRIILDERNGSQETKIGHDEPVHNPFK</sequence>
<keyword evidence="2" id="KW-0812">Transmembrane</keyword>
<keyword evidence="4" id="KW-1185">Reference proteome</keyword>
<dbReference type="STRING" id="68775.A0A5C3LZF6"/>
<feature type="transmembrane region" description="Helical" evidence="2">
    <location>
        <begin position="61"/>
        <end position="82"/>
    </location>
</feature>
<dbReference type="EMBL" id="ML213604">
    <property type="protein sequence ID" value="TFK38085.1"/>
    <property type="molecule type" value="Genomic_DNA"/>
</dbReference>
<dbReference type="Proteomes" id="UP000308652">
    <property type="component" value="Unassembled WGS sequence"/>
</dbReference>
<organism evidence="3 4">
    <name type="scientific">Crucibulum laeve</name>
    <dbReference type="NCBI Taxonomy" id="68775"/>
    <lineage>
        <taxon>Eukaryota</taxon>
        <taxon>Fungi</taxon>
        <taxon>Dikarya</taxon>
        <taxon>Basidiomycota</taxon>
        <taxon>Agaricomycotina</taxon>
        <taxon>Agaricomycetes</taxon>
        <taxon>Agaricomycetidae</taxon>
        <taxon>Agaricales</taxon>
        <taxon>Agaricineae</taxon>
        <taxon>Nidulariaceae</taxon>
        <taxon>Crucibulum</taxon>
    </lineage>
</organism>